<dbReference type="PANTHER" id="PTHR12357:SF3">
    <property type="entry name" value="YTH DOMAIN-CONTAINING PROTEIN 1"/>
    <property type="match status" value="1"/>
</dbReference>
<dbReference type="InterPro" id="IPR007275">
    <property type="entry name" value="YTH_domain"/>
</dbReference>
<accession>A0A4Z1J693</accession>
<dbReference type="GO" id="GO:0005654">
    <property type="term" value="C:nucleoplasm"/>
    <property type="evidence" value="ECO:0007669"/>
    <property type="project" value="TreeGrafter"/>
</dbReference>
<evidence type="ECO:0000313" key="2">
    <source>
        <dbReference type="EMBL" id="TGO69111.1"/>
    </source>
</evidence>
<protein>
    <recommendedName>
        <fullName evidence="1">YTH domain-containing protein</fullName>
    </recommendedName>
</protein>
<sequence length="200" mass="22145">MEATGERPLIQIIEVEEVGEEAVVIGSRMSQGVRLGLDREMLLASLTKIQEVLIEAVKVGIWTTQAQNGPIFKEAFETCKNVILIFSINKSRAFQGYARMETLPGAIKVPSWQNSINWESAGAFRVRWLVICNVRFGKIGHLRNGLNENLPVLIGKDGQEVEEGFGRELCECLDVEAEEVLGGGEEVAKGEWGQEVSWGE</sequence>
<gene>
    <name evidence="2" type="ORF">BOTNAR_0015g00260</name>
</gene>
<keyword evidence="3" id="KW-1185">Reference proteome</keyword>
<dbReference type="OrthoDB" id="6103986at2759"/>
<dbReference type="PROSITE" id="PS50882">
    <property type="entry name" value="YTH"/>
    <property type="match status" value="1"/>
</dbReference>
<dbReference type="InterPro" id="IPR045168">
    <property type="entry name" value="YTH_prot"/>
</dbReference>
<name>A0A4Z1J693_9HELO</name>
<feature type="domain" description="YTH" evidence="1">
    <location>
        <begin position="40"/>
        <end position="173"/>
    </location>
</feature>
<dbReference type="STRING" id="278944.A0A4Z1J693"/>
<dbReference type="AlphaFoldDB" id="A0A4Z1J693"/>
<dbReference type="GO" id="GO:1990247">
    <property type="term" value="F:N6-methyladenosine-containing RNA reader activity"/>
    <property type="evidence" value="ECO:0007669"/>
    <property type="project" value="TreeGrafter"/>
</dbReference>
<reference evidence="2 3" key="1">
    <citation type="submission" date="2017-12" db="EMBL/GenBank/DDBJ databases">
        <title>Comparative genomics of Botrytis spp.</title>
        <authorList>
            <person name="Valero-Jimenez C.A."/>
            <person name="Tapia P."/>
            <person name="Veloso J."/>
            <person name="Silva-Moreno E."/>
            <person name="Staats M."/>
            <person name="Valdes J.H."/>
            <person name="Van Kan J.A.L."/>
        </authorList>
    </citation>
    <scope>NUCLEOTIDE SEQUENCE [LARGE SCALE GENOMIC DNA]</scope>
    <source>
        <strain evidence="2 3">MUCL2120</strain>
    </source>
</reference>
<dbReference type="Proteomes" id="UP000297452">
    <property type="component" value="Unassembled WGS sequence"/>
</dbReference>
<comment type="caution">
    <text evidence="2">The sequence shown here is derived from an EMBL/GenBank/DDBJ whole genome shotgun (WGS) entry which is preliminary data.</text>
</comment>
<dbReference type="Gene3D" id="3.10.590.10">
    <property type="entry name" value="ph1033 like domains"/>
    <property type="match status" value="1"/>
</dbReference>
<organism evidence="2 3">
    <name type="scientific">Botryotinia narcissicola</name>
    <dbReference type="NCBI Taxonomy" id="278944"/>
    <lineage>
        <taxon>Eukaryota</taxon>
        <taxon>Fungi</taxon>
        <taxon>Dikarya</taxon>
        <taxon>Ascomycota</taxon>
        <taxon>Pezizomycotina</taxon>
        <taxon>Leotiomycetes</taxon>
        <taxon>Helotiales</taxon>
        <taxon>Sclerotiniaceae</taxon>
        <taxon>Botryotinia</taxon>
    </lineage>
</organism>
<dbReference type="GO" id="GO:0003729">
    <property type="term" value="F:mRNA binding"/>
    <property type="evidence" value="ECO:0007669"/>
    <property type="project" value="TreeGrafter"/>
</dbReference>
<dbReference type="EMBL" id="PQXJ01000015">
    <property type="protein sequence ID" value="TGO69111.1"/>
    <property type="molecule type" value="Genomic_DNA"/>
</dbReference>
<dbReference type="CDD" id="cd21134">
    <property type="entry name" value="YTH"/>
    <property type="match status" value="1"/>
</dbReference>
<evidence type="ECO:0000313" key="3">
    <source>
        <dbReference type="Proteomes" id="UP000297452"/>
    </source>
</evidence>
<dbReference type="GO" id="GO:0000381">
    <property type="term" value="P:regulation of alternative mRNA splicing, via spliceosome"/>
    <property type="evidence" value="ECO:0007669"/>
    <property type="project" value="TreeGrafter"/>
</dbReference>
<dbReference type="GO" id="GO:0000398">
    <property type="term" value="P:mRNA splicing, via spliceosome"/>
    <property type="evidence" value="ECO:0007669"/>
    <property type="project" value="TreeGrafter"/>
</dbReference>
<evidence type="ECO:0000259" key="1">
    <source>
        <dbReference type="PROSITE" id="PS50882"/>
    </source>
</evidence>
<dbReference type="PANTHER" id="PTHR12357">
    <property type="entry name" value="YTH YT521-B HOMOLOGY DOMAIN-CONTAINING"/>
    <property type="match status" value="1"/>
</dbReference>
<proteinExistence type="predicted"/>
<dbReference type="Pfam" id="PF04146">
    <property type="entry name" value="YTH"/>
    <property type="match status" value="1"/>
</dbReference>